<dbReference type="InterPro" id="IPR039421">
    <property type="entry name" value="Type_1_exporter"/>
</dbReference>
<dbReference type="InterPro" id="IPR003439">
    <property type="entry name" value="ABC_transporter-like_ATP-bd"/>
</dbReference>
<accession>A0A542DQI9</accession>
<dbReference type="OrthoDB" id="9806127at2"/>
<dbReference type="PANTHER" id="PTHR43394">
    <property type="entry name" value="ATP-DEPENDENT PERMEASE MDL1, MITOCHONDRIAL"/>
    <property type="match status" value="1"/>
</dbReference>
<feature type="transmembrane region" description="Helical" evidence="10">
    <location>
        <begin position="60"/>
        <end position="86"/>
    </location>
</feature>
<proteinExistence type="inferred from homology"/>
<feature type="transmembrane region" description="Helical" evidence="10">
    <location>
        <begin position="284"/>
        <end position="305"/>
    </location>
</feature>
<keyword evidence="4 10" id="KW-0812">Transmembrane</keyword>
<feature type="domain" description="ABC transmembrane type-1" evidence="12">
    <location>
        <begin position="28"/>
        <end position="307"/>
    </location>
</feature>
<feature type="transmembrane region" description="Helical" evidence="10">
    <location>
        <begin position="254"/>
        <end position="272"/>
    </location>
</feature>
<dbReference type="GO" id="GO:0015421">
    <property type="term" value="F:ABC-type oligopeptide transporter activity"/>
    <property type="evidence" value="ECO:0007669"/>
    <property type="project" value="TreeGrafter"/>
</dbReference>
<evidence type="ECO:0000313" key="14">
    <source>
        <dbReference type="Proteomes" id="UP000320876"/>
    </source>
</evidence>
<evidence type="ECO:0000259" key="11">
    <source>
        <dbReference type="PROSITE" id="PS50893"/>
    </source>
</evidence>
<dbReference type="AlphaFoldDB" id="A0A542DQI9"/>
<keyword evidence="3" id="KW-1003">Cell membrane</keyword>
<keyword evidence="6 13" id="KW-0067">ATP-binding</keyword>
<feature type="domain" description="ABC transporter" evidence="11">
    <location>
        <begin position="342"/>
        <end position="575"/>
    </location>
</feature>
<keyword evidence="7 10" id="KW-1133">Transmembrane helix</keyword>
<organism evidence="13 14">
    <name type="scientific">Amycolatopsis cihanbeyliensis</name>
    <dbReference type="NCBI Taxonomy" id="1128664"/>
    <lineage>
        <taxon>Bacteria</taxon>
        <taxon>Bacillati</taxon>
        <taxon>Actinomycetota</taxon>
        <taxon>Actinomycetes</taxon>
        <taxon>Pseudonocardiales</taxon>
        <taxon>Pseudonocardiaceae</taxon>
        <taxon>Amycolatopsis</taxon>
    </lineage>
</organism>
<evidence type="ECO:0000256" key="10">
    <source>
        <dbReference type="SAM" id="Phobius"/>
    </source>
</evidence>
<feature type="transmembrane region" description="Helical" evidence="10">
    <location>
        <begin position="141"/>
        <end position="160"/>
    </location>
</feature>
<keyword evidence="2" id="KW-0813">Transport</keyword>
<comment type="similarity">
    <text evidence="9">Belongs to the ABC transporter superfamily. Lipid exporter (TC 3.A.1.106) family.</text>
</comment>
<dbReference type="GO" id="GO:0005886">
    <property type="term" value="C:plasma membrane"/>
    <property type="evidence" value="ECO:0007669"/>
    <property type="project" value="UniProtKB-SubCell"/>
</dbReference>
<keyword evidence="8 10" id="KW-0472">Membrane</keyword>
<evidence type="ECO:0000256" key="3">
    <source>
        <dbReference type="ARBA" id="ARBA00022475"/>
    </source>
</evidence>
<dbReference type="Gene3D" id="3.40.50.300">
    <property type="entry name" value="P-loop containing nucleotide triphosphate hydrolases"/>
    <property type="match status" value="1"/>
</dbReference>
<sequence length="597" mass="63647">MSEPATRRDRASVPELVRLASGHSRVLAAAIALTVLASGLGLLQPLLVRHAIDSVGPQPLHWTIPAALATLFAAQACVDAFGLFLLERTGEAVVLGVRRGLIARLLRLRMRVYDEHRLGDLMSRVSVDTTVLREVVTTASVQLVTGALTGLGTIALMVWIDPMLFLVVAATVAAAAVVVAALLGRLRAASERAQRSVGAMTADLERALGAIRTVRASGAEEREAERTGRSAESAYAAGVRAAKLTSVMSPAVELALRGSLVLVLLIGGTMVARDATSLGNLVAFMLYATYLVMPLASVLQGVGLVQRGMGALQRVHEVTGFPVEDTGGGVSGGVHRNGAPVLEFRDVRFAYQDRPVLEGVSFEVPARSHVALVGRSGAGKSTIFSLAERFYDPAGGSILLNGSREGDLSRAEWRSRIALVDQNSPVLHGTLRDNLCYAAPDAGPDELRWVVDLVNLRELVDRLPLGLDTPVGERGCRLSGGESQRVAIARALLSKPDLLLLDEPTAHLDAINEAALAAAIDQVRTECALLVIAHRLSTVRRAGHVVLLDSGRVVATGEHDKLLDRNSQYRDLVAVRFDGGRRYSKNAKHFRATEVTD</sequence>
<evidence type="ECO:0000259" key="12">
    <source>
        <dbReference type="PROSITE" id="PS50929"/>
    </source>
</evidence>
<comment type="subcellular location">
    <subcellularLocation>
        <location evidence="1">Cell membrane</location>
        <topology evidence="1">Multi-pass membrane protein</topology>
    </subcellularLocation>
</comment>
<evidence type="ECO:0000256" key="9">
    <source>
        <dbReference type="ARBA" id="ARBA00061644"/>
    </source>
</evidence>
<dbReference type="InterPro" id="IPR027417">
    <property type="entry name" value="P-loop_NTPase"/>
</dbReference>
<dbReference type="RefSeq" id="WP_142000908.1">
    <property type="nucleotide sequence ID" value="NZ_VFML01000001.1"/>
</dbReference>
<dbReference type="GO" id="GO:0016887">
    <property type="term" value="F:ATP hydrolysis activity"/>
    <property type="evidence" value="ECO:0007669"/>
    <property type="project" value="InterPro"/>
</dbReference>
<evidence type="ECO:0000256" key="2">
    <source>
        <dbReference type="ARBA" id="ARBA00022448"/>
    </source>
</evidence>
<keyword evidence="14" id="KW-1185">Reference proteome</keyword>
<dbReference type="GO" id="GO:0005524">
    <property type="term" value="F:ATP binding"/>
    <property type="evidence" value="ECO:0007669"/>
    <property type="project" value="UniProtKB-KW"/>
</dbReference>
<dbReference type="InterPro" id="IPR036640">
    <property type="entry name" value="ABC1_TM_sf"/>
</dbReference>
<dbReference type="PROSITE" id="PS50893">
    <property type="entry name" value="ABC_TRANSPORTER_2"/>
    <property type="match status" value="1"/>
</dbReference>
<dbReference type="PROSITE" id="PS00211">
    <property type="entry name" value="ABC_TRANSPORTER_1"/>
    <property type="match status" value="1"/>
</dbReference>
<gene>
    <name evidence="13" type="ORF">FB471_5198</name>
</gene>
<dbReference type="Pfam" id="PF00005">
    <property type="entry name" value="ABC_tran"/>
    <property type="match status" value="1"/>
</dbReference>
<evidence type="ECO:0000256" key="8">
    <source>
        <dbReference type="ARBA" id="ARBA00023136"/>
    </source>
</evidence>
<evidence type="ECO:0000256" key="1">
    <source>
        <dbReference type="ARBA" id="ARBA00004651"/>
    </source>
</evidence>
<dbReference type="PANTHER" id="PTHR43394:SF1">
    <property type="entry name" value="ATP-BINDING CASSETTE SUB-FAMILY B MEMBER 10, MITOCHONDRIAL"/>
    <property type="match status" value="1"/>
</dbReference>
<evidence type="ECO:0000256" key="6">
    <source>
        <dbReference type="ARBA" id="ARBA00022840"/>
    </source>
</evidence>
<dbReference type="FunFam" id="3.40.50.300:FF:000299">
    <property type="entry name" value="ABC transporter ATP-binding protein/permease"/>
    <property type="match status" value="1"/>
</dbReference>
<dbReference type="Proteomes" id="UP000320876">
    <property type="component" value="Unassembled WGS sequence"/>
</dbReference>
<protein>
    <submittedName>
        <fullName evidence="13">ATP-binding cassette subfamily B protein/ATP-binding cassette subfamily C protein</fullName>
    </submittedName>
</protein>
<dbReference type="CDD" id="cd18551">
    <property type="entry name" value="ABC_6TM_LmrA_like"/>
    <property type="match status" value="1"/>
</dbReference>
<evidence type="ECO:0000256" key="7">
    <source>
        <dbReference type="ARBA" id="ARBA00022989"/>
    </source>
</evidence>
<dbReference type="PROSITE" id="PS50929">
    <property type="entry name" value="ABC_TM1F"/>
    <property type="match status" value="1"/>
</dbReference>
<feature type="transmembrane region" description="Helical" evidence="10">
    <location>
        <begin position="166"/>
        <end position="186"/>
    </location>
</feature>
<dbReference type="InterPro" id="IPR017871">
    <property type="entry name" value="ABC_transporter-like_CS"/>
</dbReference>
<comment type="caution">
    <text evidence="13">The sequence shown here is derived from an EMBL/GenBank/DDBJ whole genome shotgun (WGS) entry which is preliminary data.</text>
</comment>
<dbReference type="EMBL" id="VFML01000001">
    <property type="protein sequence ID" value="TQJ05370.1"/>
    <property type="molecule type" value="Genomic_DNA"/>
</dbReference>
<feature type="transmembrane region" description="Helical" evidence="10">
    <location>
        <begin position="26"/>
        <end position="48"/>
    </location>
</feature>
<reference evidence="13 14" key="1">
    <citation type="submission" date="2019-06" db="EMBL/GenBank/DDBJ databases">
        <title>Sequencing the genomes of 1000 actinobacteria strains.</title>
        <authorList>
            <person name="Klenk H.-P."/>
        </authorList>
    </citation>
    <scope>NUCLEOTIDE SEQUENCE [LARGE SCALE GENOMIC DNA]</scope>
    <source>
        <strain evidence="13 14">DSM 45679</strain>
    </source>
</reference>
<evidence type="ECO:0000256" key="5">
    <source>
        <dbReference type="ARBA" id="ARBA00022741"/>
    </source>
</evidence>
<name>A0A542DQI9_AMYCI</name>
<dbReference type="InterPro" id="IPR003593">
    <property type="entry name" value="AAA+_ATPase"/>
</dbReference>
<keyword evidence="5" id="KW-0547">Nucleotide-binding</keyword>
<dbReference type="SMART" id="SM00382">
    <property type="entry name" value="AAA"/>
    <property type="match status" value="1"/>
</dbReference>
<dbReference type="SUPFAM" id="SSF52540">
    <property type="entry name" value="P-loop containing nucleoside triphosphate hydrolases"/>
    <property type="match status" value="1"/>
</dbReference>
<evidence type="ECO:0000313" key="13">
    <source>
        <dbReference type="EMBL" id="TQJ05370.1"/>
    </source>
</evidence>
<dbReference type="Gene3D" id="1.20.1560.10">
    <property type="entry name" value="ABC transporter type 1, transmembrane domain"/>
    <property type="match status" value="1"/>
</dbReference>
<dbReference type="SUPFAM" id="SSF90123">
    <property type="entry name" value="ABC transporter transmembrane region"/>
    <property type="match status" value="1"/>
</dbReference>
<dbReference type="InterPro" id="IPR011527">
    <property type="entry name" value="ABC1_TM_dom"/>
</dbReference>
<evidence type="ECO:0000256" key="4">
    <source>
        <dbReference type="ARBA" id="ARBA00022692"/>
    </source>
</evidence>
<dbReference type="Pfam" id="PF00664">
    <property type="entry name" value="ABC_membrane"/>
    <property type="match status" value="1"/>
</dbReference>